<dbReference type="Gene3D" id="3.40.50.300">
    <property type="entry name" value="P-loop containing nucleotide triphosphate hydrolases"/>
    <property type="match status" value="1"/>
</dbReference>
<dbReference type="Pfam" id="PF00092">
    <property type="entry name" value="VWA"/>
    <property type="match status" value="1"/>
</dbReference>
<dbReference type="EMBL" id="OX597816">
    <property type="protein sequence ID" value="CAI9719613.1"/>
    <property type="molecule type" value="Genomic_DNA"/>
</dbReference>
<reference evidence="4" key="1">
    <citation type="submission" date="2023-08" db="EMBL/GenBank/DDBJ databases">
        <authorList>
            <person name="Alioto T."/>
            <person name="Alioto T."/>
            <person name="Gomez Garrido J."/>
        </authorList>
    </citation>
    <scope>NUCLEOTIDE SEQUENCE</scope>
</reference>
<dbReference type="PANTHER" id="PTHR11783">
    <property type="entry name" value="SULFOTRANSFERASE SULT"/>
    <property type="match status" value="1"/>
</dbReference>
<sequence>MDSKELKDESECTYVQFYGKDGHPMPVYSYKGHSMICVPMIPSALPKVNTIKFRPDDILMYSYPGAGSHWLFEMVNMILKGNCERVSAIKEDLLIEMAPMETLEATESPRFLNSHLPIELLPSELLKGHKIIYMNRNPKAMLVTFYRHLSGAKTFEYNGDISSFFDLFMKGEIPNGDYFKHTREFYSLFKDNPNVLMVTYEGMKADLSKIVSRVAKFLGRTISDQLNKGIVDMCSFDKMKSEKEVVTSYLPEQSFKEDGTFYHSGKVDTWKKWLTVEQSEIMDARIQVDTMFALQRNGNIPTVDFEKMIKFVTRIVKSLKIGPENILVGVTTFNSFPRMEFYMNSHTNLTQILKDINEITEGRDFIYTDRALNFSKTEAFTKAAGDREDAPNIAIVVVSKTSEGPKLTAEAALRLRNANTVVFAIGVGNLIKEFELYNIGGEHNMYHITDFDDLSLFEKELIAKICGVMY</sequence>
<dbReference type="InterPro" id="IPR000863">
    <property type="entry name" value="Sulfotransferase_dom"/>
</dbReference>
<protein>
    <submittedName>
        <fullName evidence="4">Estrogen sulfotransferase-like</fullName>
    </submittedName>
</protein>
<dbReference type="SUPFAM" id="SSF52540">
    <property type="entry name" value="P-loop containing nucleoside triphosphate hydrolases"/>
    <property type="match status" value="1"/>
</dbReference>
<dbReference type="Gene3D" id="3.40.50.410">
    <property type="entry name" value="von Willebrand factor, type A domain"/>
    <property type="match status" value="1"/>
</dbReference>
<dbReference type="AlphaFoldDB" id="A0AA36ANY9"/>
<dbReference type="InterPro" id="IPR036465">
    <property type="entry name" value="vWFA_dom_sf"/>
</dbReference>
<dbReference type="SUPFAM" id="SSF53300">
    <property type="entry name" value="vWA-like"/>
    <property type="match status" value="1"/>
</dbReference>
<dbReference type="InterPro" id="IPR002035">
    <property type="entry name" value="VWF_A"/>
</dbReference>
<dbReference type="Proteomes" id="UP001162480">
    <property type="component" value="Chromosome 3"/>
</dbReference>
<dbReference type="Pfam" id="PF00685">
    <property type="entry name" value="Sulfotransfer_1"/>
    <property type="match status" value="1"/>
</dbReference>
<feature type="domain" description="VWFA" evidence="3">
    <location>
        <begin position="289"/>
        <end position="465"/>
    </location>
</feature>
<gene>
    <name evidence="4" type="ORF">OCTVUL_1B024387</name>
</gene>
<dbReference type="CDD" id="cd01450">
    <property type="entry name" value="vWFA_subfamily_ECM"/>
    <property type="match status" value="1"/>
</dbReference>
<dbReference type="PROSITE" id="PS50234">
    <property type="entry name" value="VWFA"/>
    <property type="match status" value="1"/>
</dbReference>
<organism evidence="4 5">
    <name type="scientific">Octopus vulgaris</name>
    <name type="common">Common octopus</name>
    <dbReference type="NCBI Taxonomy" id="6645"/>
    <lineage>
        <taxon>Eukaryota</taxon>
        <taxon>Metazoa</taxon>
        <taxon>Spiralia</taxon>
        <taxon>Lophotrochozoa</taxon>
        <taxon>Mollusca</taxon>
        <taxon>Cephalopoda</taxon>
        <taxon>Coleoidea</taxon>
        <taxon>Octopodiformes</taxon>
        <taxon>Octopoda</taxon>
        <taxon>Incirrata</taxon>
        <taxon>Octopodidae</taxon>
        <taxon>Octopus</taxon>
    </lineage>
</organism>
<evidence type="ECO:0000313" key="4">
    <source>
        <dbReference type="EMBL" id="CAI9719613.1"/>
    </source>
</evidence>
<comment type="similarity">
    <text evidence="1">Belongs to the sulfotransferase 1 family.</text>
</comment>
<accession>A0AA36ANY9</accession>
<dbReference type="GO" id="GO:0008146">
    <property type="term" value="F:sulfotransferase activity"/>
    <property type="evidence" value="ECO:0007669"/>
    <property type="project" value="InterPro"/>
</dbReference>
<evidence type="ECO:0000256" key="2">
    <source>
        <dbReference type="ARBA" id="ARBA00022679"/>
    </source>
</evidence>
<proteinExistence type="inferred from homology"/>
<dbReference type="SMART" id="SM00327">
    <property type="entry name" value="VWA"/>
    <property type="match status" value="1"/>
</dbReference>
<evidence type="ECO:0000313" key="5">
    <source>
        <dbReference type="Proteomes" id="UP001162480"/>
    </source>
</evidence>
<keyword evidence="5" id="KW-1185">Reference proteome</keyword>
<dbReference type="InterPro" id="IPR027417">
    <property type="entry name" value="P-loop_NTPase"/>
</dbReference>
<keyword evidence="2" id="KW-0808">Transferase</keyword>
<name>A0AA36ANY9_OCTVU</name>
<evidence type="ECO:0000256" key="1">
    <source>
        <dbReference type="ARBA" id="ARBA00005771"/>
    </source>
</evidence>
<evidence type="ECO:0000259" key="3">
    <source>
        <dbReference type="PROSITE" id="PS50234"/>
    </source>
</evidence>